<accession>A0A6G0W2L7</accession>
<feature type="non-terminal residue" evidence="1">
    <location>
        <position position="158"/>
    </location>
</feature>
<feature type="non-terminal residue" evidence="1">
    <location>
        <position position="1"/>
    </location>
</feature>
<evidence type="ECO:0000313" key="2">
    <source>
        <dbReference type="Proteomes" id="UP000478052"/>
    </source>
</evidence>
<reference evidence="1 2" key="1">
    <citation type="submission" date="2019-08" db="EMBL/GenBank/DDBJ databases">
        <title>Whole genome of Aphis craccivora.</title>
        <authorList>
            <person name="Voronova N.V."/>
            <person name="Shulinski R.S."/>
            <person name="Bandarenka Y.V."/>
            <person name="Zhorov D.G."/>
            <person name="Warner D."/>
        </authorList>
    </citation>
    <scope>NUCLEOTIDE SEQUENCE [LARGE SCALE GENOMIC DNA]</scope>
    <source>
        <strain evidence="1">180601</strain>
        <tissue evidence="1">Whole Body</tissue>
    </source>
</reference>
<gene>
    <name evidence="1" type="ORF">FWK35_00033886</name>
</gene>
<evidence type="ECO:0000313" key="1">
    <source>
        <dbReference type="EMBL" id="KAF0721011.1"/>
    </source>
</evidence>
<proteinExistence type="predicted"/>
<sequence>SIDESTDAEGKYIGNVIIGKLCSETTKLFLLNCVQLEKCNNKTIAKLFNDSMNLLWLNGVKYENVFLFLIRDAAPYMVKAGNKLTAFSPKLVDQLIATIKKIFLKAAIVFQNLKKYIQILNYLLNLLAKQDGTIKQLETKNMSLIESISNVEKSADKL</sequence>
<dbReference type="OrthoDB" id="76676at2759"/>
<dbReference type="EMBL" id="VUJU01009330">
    <property type="protein sequence ID" value="KAF0721011.1"/>
    <property type="molecule type" value="Genomic_DNA"/>
</dbReference>
<keyword evidence="2" id="KW-1185">Reference proteome</keyword>
<protein>
    <submittedName>
        <fullName evidence="1">DUF659 domain-containing protein</fullName>
    </submittedName>
</protein>
<organism evidence="1 2">
    <name type="scientific">Aphis craccivora</name>
    <name type="common">Cowpea aphid</name>
    <dbReference type="NCBI Taxonomy" id="307492"/>
    <lineage>
        <taxon>Eukaryota</taxon>
        <taxon>Metazoa</taxon>
        <taxon>Ecdysozoa</taxon>
        <taxon>Arthropoda</taxon>
        <taxon>Hexapoda</taxon>
        <taxon>Insecta</taxon>
        <taxon>Pterygota</taxon>
        <taxon>Neoptera</taxon>
        <taxon>Paraneoptera</taxon>
        <taxon>Hemiptera</taxon>
        <taxon>Sternorrhyncha</taxon>
        <taxon>Aphidomorpha</taxon>
        <taxon>Aphidoidea</taxon>
        <taxon>Aphididae</taxon>
        <taxon>Aphidini</taxon>
        <taxon>Aphis</taxon>
        <taxon>Aphis</taxon>
    </lineage>
</organism>
<dbReference type="AlphaFoldDB" id="A0A6G0W2L7"/>
<dbReference type="Proteomes" id="UP000478052">
    <property type="component" value="Unassembled WGS sequence"/>
</dbReference>
<name>A0A6G0W2L7_APHCR</name>
<comment type="caution">
    <text evidence="1">The sequence shown here is derived from an EMBL/GenBank/DDBJ whole genome shotgun (WGS) entry which is preliminary data.</text>
</comment>